<name>S7W5J8_SPRLO</name>
<keyword evidence="1" id="KW-0677">Repeat</keyword>
<protein>
    <submittedName>
        <fullName evidence="2">Phosphoprotein phosphatase</fullName>
    </submittedName>
</protein>
<dbReference type="Gene3D" id="1.25.10.10">
    <property type="entry name" value="Leucine-rich Repeat Variant"/>
    <property type="match status" value="1"/>
</dbReference>
<dbReference type="PANTHER" id="PTHR10648">
    <property type="entry name" value="SERINE/THREONINE-PROTEIN PHOSPHATASE PP2A 65 KDA REGULATORY SUBUNIT"/>
    <property type="match status" value="1"/>
</dbReference>
<dbReference type="Proteomes" id="UP000014978">
    <property type="component" value="Unassembled WGS sequence"/>
</dbReference>
<dbReference type="InterPro" id="IPR051023">
    <property type="entry name" value="PP2A_Regulatory_Subunit_A"/>
</dbReference>
<reference evidence="3" key="1">
    <citation type="journal article" date="2013" name="PLoS Genet.">
        <title>The genome of Spraguea lophii and the basis of host-microsporidian interactions.</title>
        <authorList>
            <person name="Campbell S.E."/>
            <person name="Williams T.A."/>
            <person name="Yousuf A."/>
            <person name="Soanes D.M."/>
            <person name="Paszkiewicz K.H."/>
            <person name="Williams B.A.P."/>
        </authorList>
    </citation>
    <scope>NUCLEOTIDE SEQUENCE [LARGE SCALE GENOMIC DNA]</scope>
    <source>
        <strain evidence="3">42_110</strain>
    </source>
</reference>
<feature type="non-terminal residue" evidence="2">
    <location>
        <position position="176"/>
    </location>
</feature>
<organism evidence="2 3">
    <name type="scientific">Spraguea lophii (strain 42_110)</name>
    <name type="common">Microsporidian parasite</name>
    <dbReference type="NCBI Taxonomy" id="1358809"/>
    <lineage>
        <taxon>Eukaryota</taxon>
        <taxon>Fungi</taxon>
        <taxon>Fungi incertae sedis</taxon>
        <taxon>Microsporidia</taxon>
        <taxon>Spragueidae</taxon>
        <taxon>Spraguea</taxon>
    </lineage>
</organism>
<dbReference type="GO" id="GO:0005634">
    <property type="term" value="C:nucleus"/>
    <property type="evidence" value="ECO:0007669"/>
    <property type="project" value="TreeGrafter"/>
</dbReference>
<proteinExistence type="predicted"/>
<dbReference type="InParanoid" id="S7W5J8"/>
<dbReference type="GO" id="GO:0005829">
    <property type="term" value="C:cytosol"/>
    <property type="evidence" value="ECO:0007669"/>
    <property type="project" value="TreeGrafter"/>
</dbReference>
<gene>
    <name evidence="2" type="ORF">SLOPH_1449</name>
</gene>
<comment type="caution">
    <text evidence="2">The sequence shown here is derived from an EMBL/GenBank/DDBJ whole genome shotgun (WGS) entry which is preliminary data.</text>
</comment>
<dbReference type="PANTHER" id="PTHR10648:SF4">
    <property type="entry name" value="PROTEIN PHOSPHATASE 2 (FORMERLY 2A), REGULATORY SUBUNIT A, BETA ISOFORM-RELATED"/>
    <property type="match status" value="1"/>
</dbReference>
<evidence type="ECO:0000313" key="2">
    <source>
        <dbReference type="EMBL" id="EPR78051.1"/>
    </source>
</evidence>
<dbReference type="InterPro" id="IPR016024">
    <property type="entry name" value="ARM-type_fold"/>
</dbReference>
<evidence type="ECO:0000313" key="3">
    <source>
        <dbReference type="Proteomes" id="UP000014978"/>
    </source>
</evidence>
<accession>S7W5J8</accession>
<dbReference type="VEuPathDB" id="MicrosporidiaDB:SLOPH_1449"/>
<dbReference type="HOGENOM" id="CLU_1528826_0_0_1"/>
<keyword evidence="3" id="KW-1185">Reference proteome</keyword>
<evidence type="ECO:0000256" key="1">
    <source>
        <dbReference type="ARBA" id="ARBA00022737"/>
    </source>
</evidence>
<dbReference type="GO" id="GO:0000159">
    <property type="term" value="C:protein phosphatase type 2A complex"/>
    <property type="evidence" value="ECO:0007669"/>
    <property type="project" value="TreeGrafter"/>
</dbReference>
<dbReference type="InterPro" id="IPR011989">
    <property type="entry name" value="ARM-like"/>
</dbReference>
<dbReference type="OrthoDB" id="340346at2759"/>
<dbReference type="GO" id="GO:0019888">
    <property type="term" value="F:protein phosphatase regulator activity"/>
    <property type="evidence" value="ECO:0007669"/>
    <property type="project" value="TreeGrafter"/>
</dbReference>
<dbReference type="EMBL" id="ATCN01001070">
    <property type="protein sequence ID" value="EPR78051.1"/>
    <property type="molecule type" value="Genomic_DNA"/>
</dbReference>
<dbReference type="AlphaFoldDB" id="S7W5J8"/>
<feature type="non-terminal residue" evidence="2">
    <location>
        <position position="1"/>
    </location>
</feature>
<dbReference type="STRING" id="1358809.S7W5J8"/>
<dbReference type="SUPFAM" id="SSF48371">
    <property type="entry name" value="ARM repeat"/>
    <property type="match status" value="1"/>
</dbReference>
<sequence length="176" mass="20824">NIKLCYINEVKECMQDLIISFKKEREWRARVDIIKSLIFLAERGEHIFNDSFKEIAYLLLEDEVYTVRKEAGFLFKKLIKLYGVDFYKDDDKKLLSLISHIKYQYRIAAISVVIEILNNTEDIRYLYLLDELSSDIVLGVRFALLHEIRESFINKKFKNEIINIIVAMSITSCDQL</sequence>